<dbReference type="GO" id="GO:0032784">
    <property type="term" value="P:regulation of DNA-templated transcription elongation"/>
    <property type="evidence" value="ECO:0007669"/>
    <property type="project" value="InterPro"/>
</dbReference>
<dbReference type="Gene3D" id="3.30.70.940">
    <property type="entry name" value="NusG, N-terminal domain"/>
    <property type="match status" value="1"/>
</dbReference>
<feature type="domain" description="KOW" evidence="2">
    <location>
        <begin position="857"/>
        <end position="884"/>
    </location>
</feature>
<feature type="domain" description="KOW" evidence="2">
    <location>
        <begin position="420"/>
        <end position="447"/>
    </location>
</feature>
<dbReference type="GO" id="GO:0006357">
    <property type="term" value="P:regulation of transcription by RNA polymerase II"/>
    <property type="evidence" value="ECO:0007669"/>
    <property type="project" value="InterPro"/>
</dbReference>
<reference evidence="3 4" key="1">
    <citation type="journal article" date="2016" name="Mol. Biol. Evol.">
        <title>Comparative Genomics of Early-Diverging Mushroom-Forming Fungi Provides Insights into the Origins of Lignocellulose Decay Capabilities.</title>
        <authorList>
            <person name="Nagy L.G."/>
            <person name="Riley R."/>
            <person name="Tritt A."/>
            <person name="Adam C."/>
            <person name="Daum C."/>
            <person name="Floudas D."/>
            <person name="Sun H."/>
            <person name="Yadav J.S."/>
            <person name="Pangilinan J."/>
            <person name="Larsson K.H."/>
            <person name="Matsuura K."/>
            <person name="Barry K."/>
            <person name="Labutti K."/>
            <person name="Kuo R."/>
            <person name="Ohm R.A."/>
            <person name="Bhattacharya S.S."/>
            <person name="Shirouzu T."/>
            <person name="Yoshinaga Y."/>
            <person name="Martin F.M."/>
            <person name="Grigoriev I.V."/>
            <person name="Hibbett D.S."/>
        </authorList>
    </citation>
    <scope>NUCLEOTIDE SEQUENCE [LARGE SCALE GENOMIC DNA]</scope>
    <source>
        <strain evidence="3 4">CBS 109695</strain>
    </source>
</reference>
<dbReference type="GO" id="GO:0003729">
    <property type="term" value="F:mRNA binding"/>
    <property type="evidence" value="ECO:0007669"/>
    <property type="project" value="TreeGrafter"/>
</dbReference>
<dbReference type="InterPro" id="IPR039659">
    <property type="entry name" value="SPT5"/>
</dbReference>
<evidence type="ECO:0000313" key="3">
    <source>
        <dbReference type="EMBL" id="KZP09275.1"/>
    </source>
</evidence>
<accession>A0A165Y769</accession>
<sequence length="914" mass="102285">MAPKKVPKTSISQYIDDEAIEDKEEAEEDEEDEEDAAFIDDGLGAGQLLDYPLTAAASGWQHNRQHTHEEEATHSRAVAAQYQIRASASHYVQEHQDAEDEYRRMFLVTAPTGMFRVRVAARLDTSIMDSIKEYPQLYLPKLAEHHILSVFKPLNVAGSLYFETSQLANIHSAVNEVWALPIRIHSIAPVPLAELPKLLSRQNSQHTLICHSWARLKKGGQYAGDLAFVDSLEMEEGYANILLVPRLPSLTHDVSGRKRKRTVRNPQALFHHSTTVAAYEGYAASEVTHIGPPKVIDEDTWSYNDEILYKGLCRRKVAVLSLYLSPTEPSETELHQWMDCAYEPIRGAIRQLAHSYNSSSKPPLCTGDRVRVRSTQSDTEELSGTVVFVDDMDHASPTVLVRSDLTDQIQSFTAADLKKEIRVGDLMEVDGGPHSGALGIVVGATGGIMVTLLLGEAKELKDVEFDVDNVHHAPTHYAMRTQVRVQKSLRAVQLARGPQRQHLWKGMPITFVHGHRKGMNGYIKTAQEMYPPSEFGLGFAKSNPHECTTSCPGCRENVLNADHVCHWRCPGCKKAREDISQHKESLNDFLDIVLQVDVDGGPITKASIREVRPSHVILSAEAWRLACSGRDVNHLLCNPSWTSIVWACHQDPLMQLAVEWKRRWGRATIDIISCQQIVEQRWFDDKCRQHADTPATRDSEIRAFNWFNFVPPWVSDEDLQAREHPWAHPLPKITWTSAPMVGSGELATPARGSTPIPDGPTDTEINTPWVIDETDYDIPEGWLDEGLCRHNLTLFAKIASGPRCFKKEWADINVKIKLNPLVPPTGNSICVQILTDKLSGREQFQEVPNRSLMPTHPIHVKQQVMILSGHFKGNLGCVARIEGDTVMVGPLRGKATPKNTAQHNLSNLVVIVDK</sequence>
<dbReference type="Proteomes" id="UP000076532">
    <property type="component" value="Unassembled WGS sequence"/>
</dbReference>
<protein>
    <recommendedName>
        <fullName evidence="2">KOW domain-containing protein</fullName>
    </recommendedName>
</protein>
<dbReference type="InterPro" id="IPR005824">
    <property type="entry name" value="KOW"/>
</dbReference>
<organism evidence="3 4">
    <name type="scientific">Athelia psychrophila</name>
    <dbReference type="NCBI Taxonomy" id="1759441"/>
    <lineage>
        <taxon>Eukaryota</taxon>
        <taxon>Fungi</taxon>
        <taxon>Dikarya</taxon>
        <taxon>Basidiomycota</taxon>
        <taxon>Agaricomycotina</taxon>
        <taxon>Agaricomycetes</taxon>
        <taxon>Agaricomycetidae</taxon>
        <taxon>Atheliales</taxon>
        <taxon>Atheliaceae</taxon>
        <taxon>Athelia</taxon>
    </lineage>
</organism>
<keyword evidence="4" id="KW-1185">Reference proteome</keyword>
<dbReference type="PANTHER" id="PTHR11125:SF7">
    <property type="entry name" value="TRANSCRIPTION ELONGATION FACTOR SPT5"/>
    <property type="match status" value="1"/>
</dbReference>
<dbReference type="SMART" id="SM00739">
    <property type="entry name" value="KOW"/>
    <property type="match status" value="2"/>
</dbReference>
<dbReference type="GO" id="GO:0032044">
    <property type="term" value="C:DSIF complex"/>
    <property type="evidence" value="ECO:0007669"/>
    <property type="project" value="TreeGrafter"/>
</dbReference>
<dbReference type="AlphaFoldDB" id="A0A165Y769"/>
<dbReference type="STRING" id="436010.A0A165Y769"/>
<evidence type="ECO:0000256" key="1">
    <source>
        <dbReference type="SAM" id="MobiDB-lite"/>
    </source>
</evidence>
<evidence type="ECO:0000313" key="4">
    <source>
        <dbReference type="Proteomes" id="UP000076532"/>
    </source>
</evidence>
<dbReference type="GO" id="GO:0006368">
    <property type="term" value="P:transcription elongation by RNA polymerase II"/>
    <property type="evidence" value="ECO:0007669"/>
    <property type="project" value="TreeGrafter"/>
</dbReference>
<dbReference type="EMBL" id="KV417704">
    <property type="protein sequence ID" value="KZP09275.1"/>
    <property type="molecule type" value="Genomic_DNA"/>
</dbReference>
<dbReference type="PANTHER" id="PTHR11125">
    <property type="entry name" value="SUPPRESSOR OF TY 5"/>
    <property type="match status" value="1"/>
</dbReference>
<dbReference type="InterPro" id="IPR036735">
    <property type="entry name" value="NGN_dom_sf"/>
</dbReference>
<proteinExistence type="predicted"/>
<feature type="region of interest" description="Disordered" evidence="1">
    <location>
        <begin position="1"/>
        <end position="35"/>
    </location>
</feature>
<dbReference type="OrthoDB" id="3048815at2759"/>
<feature type="compositionally biased region" description="Acidic residues" evidence="1">
    <location>
        <begin position="15"/>
        <end position="35"/>
    </location>
</feature>
<evidence type="ECO:0000259" key="2">
    <source>
        <dbReference type="SMART" id="SM00739"/>
    </source>
</evidence>
<name>A0A165Y769_9AGAM</name>
<gene>
    <name evidence="3" type="ORF">FIBSPDRAFT_964110</name>
</gene>